<reference evidence="1 2" key="1">
    <citation type="submission" date="2024-05" db="EMBL/GenBank/DDBJ databases">
        <title>The nuclear and mitochondrial genome assemblies of Tetragonisca angustula (Apidae: Meliponini), a tiny yet remarkable pollinator in the Neotropics.</title>
        <authorList>
            <person name="Ferrari R."/>
            <person name="Ricardo P.C."/>
            <person name="Dias F.C."/>
            <person name="Araujo N.S."/>
            <person name="Soares D.O."/>
            <person name="Zhou Q.-S."/>
            <person name="Zhu C.-D."/>
            <person name="Coutinho L."/>
            <person name="Airas M.C."/>
            <person name="Batista T.M."/>
        </authorList>
    </citation>
    <scope>NUCLEOTIDE SEQUENCE [LARGE SCALE GENOMIC DNA]</scope>
    <source>
        <strain evidence="1">ASF017062</strain>
        <tissue evidence="1">Abdomen</tissue>
    </source>
</reference>
<name>A0AAW1A2K9_9HYME</name>
<dbReference type="Proteomes" id="UP001432146">
    <property type="component" value="Unassembled WGS sequence"/>
</dbReference>
<sequence>MVWGVGSLHRIEGMMNQYTYKDILEKNLLETIENMPDCDVVFQHNNGSGHCAKSVKNWLQTQPFQTHGMAQSPNINPIENV</sequence>
<dbReference type="AlphaFoldDB" id="A0AAW1A2K9"/>
<dbReference type="EMBL" id="JAWNGG020000065">
    <property type="protein sequence ID" value="KAK9304179.1"/>
    <property type="molecule type" value="Genomic_DNA"/>
</dbReference>
<evidence type="ECO:0000313" key="2">
    <source>
        <dbReference type="Proteomes" id="UP001432146"/>
    </source>
</evidence>
<organism evidence="1 2">
    <name type="scientific">Tetragonisca angustula</name>
    <dbReference type="NCBI Taxonomy" id="166442"/>
    <lineage>
        <taxon>Eukaryota</taxon>
        <taxon>Metazoa</taxon>
        <taxon>Ecdysozoa</taxon>
        <taxon>Arthropoda</taxon>
        <taxon>Hexapoda</taxon>
        <taxon>Insecta</taxon>
        <taxon>Pterygota</taxon>
        <taxon>Neoptera</taxon>
        <taxon>Endopterygota</taxon>
        <taxon>Hymenoptera</taxon>
        <taxon>Apocrita</taxon>
        <taxon>Aculeata</taxon>
        <taxon>Apoidea</taxon>
        <taxon>Anthophila</taxon>
        <taxon>Apidae</taxon>
        <taxon>Tetragonisca</taxon>
    </lineage>
</organism>
<dbReference type="GO" id="GO:0003676">
    <property type="term" value="F:nucleic acid binding"/>
    <property type="evidence" value="ECO:0007669"/>
    <property type="project" value="InterPro"/>
</dbReference>
<gene>
    <name evidence="1" type="ORF">QLX08_004343</name>
</gene>
<evidence type="ECO:0008006" key="3">
    <source>
        <dbReference type="Google" id="ProtNLM"/>
    </source>
</evidence>
<keyword evidence="2" id="KW-1185">Reference proteome</keyword>
<evidence type="ECO:0000313" key="1">
    <source>
        <dbReference type="EMBL" id="KAK9304179.1"/>
    </source>
</evidence>
<dbReference type="Gene3D" id="3.30.420.10">
    <property type="entry name" value="Ribonuclease H-like superfamily/Ribonuclease H"/>
    <property type="match status" value="1"/>
</dbReference>
<accession>A0AAW1A2K9</accession>
<proteinExistence type="predicted"/>
<protein>
    <recommendedName>
        <fullName evidence="3">Transposase</fullName>
    </recommendedName>
</protein>
<comment type="caution">
    <text evidence="1">The sequence shown here is derived from an EMBL/GenBank/DDBJ whole genome shotgun (WGS) entry which is preliminary data.</text>
</comment>
<dbReference type="InterPro" id="IPR036397">
    <property type="entry name" value="RNaseH_sf"/>
</dbReference>